<keyword evidence="5" id="KW-1185">Reference proteome</keyword>
<dbReference type="HOGENOM" id="CLU_083240_1_0_11"/>
<reference evidence="4 5" key="1">
    <citation type="submission" date="2011-04" db="EMBL/GenBank/DDBJ databases">
        <title>Complete sequence of Cellulomonas fimi ATCC 484.</title>
        <authorList>
            <consortium name="US DOE Joint Genome Institute"/>
            <person name="Lucas S."/>
            <person name="Han J."/>
            <person name="Lapidus A."/>
            <person name="Cheng J.-F."/>
            <person name="Goodwin L."/>
            <person name="Pitluck S."/>
            <person name="Peters L."/>
            <person name="Chertkov O."/>
            <person name="Detter J.C."/>
            <person name="Han C."/>
            <person name="Tapia R."/>
            <person name="Land M."/>
            <person name="Hauser L."/>
            <person name="Kyrpides N."/>
            <person name="Ivanova N."/>
            <person name="Ovchinnikova G."/>
            <person name="Pagani I."/>
            <person name="Mead D."/>
            <person name="Brumm P."/>
            <person name="Woyke T."/>
        </authorList>
    </citation>
    <scope>NUCLEOTIDE SEQUENCE [LARGE SCALE GENOMIC DNA]</scope>
    <source>
        <strain evidence="5">ATCC 484 / DSM 20113 / JCM 1341 / NBRC 15513 / NCIMB 8980 / NCTC 7547</strain>
    </source>
</reference>
<dbReference type="Proteomes" id="UP000008460">
    <property type="component" value="Chromosome"/>
</dbReference>
<sequence length="199" mass="21270">MPRIDAPTVAEHRAARERALLDAARELLTAQPDRVPTLAEVGAVAGLSRSSVYEYFRSREDLLRALVSDSFPRWQRRLDAGLAAADGPGGRLLAFLRVNLELVADGEHALARALSLVAPSDDLARESRAFHERLLLPVAEALTELGVADAETATELVNAVVHAASRRVEQTGDLERAHEAARALLAAYVDALAPGGDAA</sequence>
<dbReference type="GO" id="GO:0003700">
    <property type="term" value="F:DNA-binding transcription factor activity"/>
    <property type="evidence" value="ECO:0007669"/>
    <property type="project" value="TreeGrafter"/>
</dbReference>
<accession>F4H8B7</accession>
<feature type="DNA-binding region" description="H-T-H motif" evidence="2">
    <location>
        <begin position="37"/>
        <end position="56"/>
    </location>
</feature>
<dbReference type="PRINTS" id="PR00455">
    <property type="entry name" value="HTHTETR"/>
</dbReference>
<dbReference type="KEGG" id="cfi:Celf_0534"/>
<dbReference type="InterPro" id="IPR001647">
    <property type="entry name" value="HTH_TetR"/>
</dbReference>
<dbReference type="Gene3D" id="1.10.357.10">
    <property type="entry name" value="Tetracycline Repressor, domain 2"/>
    <property type="match status" value="1"/>
</dbReference>
<feature type="domain" description="HTH tetR-type" evidence="3">
    <location>
        <begin position="14"/>
        <end position="74"/>
    </location>
</feature>
<name>F4H8B7_CELFA</name>
<dbReference type="PANTHER" id="PTHR30055">
    <property type="entry name" value="HTH-TYPE TRANSCRIPTIONAL REGULATOR RUTR"/>
    <property type="match status" value="1"/>
</dbReference>
<evidence type="ECO:0000256" key="2">
    <source>
        <dbReference type="PROSITE-ProRule" id="PRU00335"/>
    </source>
</evidence>
<dbReference type="RefSeq" id="WP_013769703.1">
    <property type="nucleotide sequence ID" value="NC_015514.1"/>
</dbReference>
<protein>
    <submittedName>
        <fullName evidence="4">Regulatory protein TetR</fullName>
    </submittedName>
</protein>
<proteinExistence type="predicted"/>
<dbReference type="InterPro" id="IPR050109">
    <property type="entry name" value="HTH-type_TetR-like_transc_reg"/>
</dbReference>
<dbReference type="InterPro" id="IPR009057">
    <property type="entry name" value="Homeodomain-like_sf"/>
</dbReference>
<dbReference type="Pfam" id="PF00440">
    <property type="entry name" value="TetR_N"/>
    <property type="match status" value="1"/>
</dbReference>
<dbReference type="PANTHER" id="PTHR30055:SF226">
    <property type="entry name" value="HTH-TYPE TRANSCRIPTIONAL REGULATOR PKSA"/>
    <property type="match status" value="1"/>
</dbReference>
<dbReference type="PROSITE" id="PS50977">
    <property type="entry name" value="HTH_TETR_2"/>
    <property type="match status" value="1"/>
</dbReference>
<gene>
    <name evidence="4" type="ordered locus">Celf_0534</name>
</gene>
<evidence type="ECO:0000256" key="1">
    <source>
        <dbReference type="ARBA" id="ARBA00023125"/>
    </source>
</evidence>
<organism evidence="4 5">
    <name type="scientific">Cellulomonas fimi (strain ATCC 484 / DSM 20113 / JCM 1341 / CCUG 24087 / LMG 16345 / NBRC 15513 / NCIMB 8980 / NCTC 7547 / NRS-133)</name>
    <dbReference type="NCBI Taxonomy" id="590998"/>
    <lineage>
        <taxon>Bacteria</taxon>
        <taxon>Bacillati</taxon>
        <taxon>Actinomycetota</taxon>
        <taxon>Actinomycetes</taxon>
        <taxon>Micrococcales</taxon>
        <taxon>Cellulomonadaceae</taxon>
        <taxon>Cellulomonas</taxon>
    </lineage>
</organism>
<dbReference type="EMBL" id="CP002666">
    <property type="protein sequence ID" value="AEE44674.1"/>
    <property type="molecule type" value="Genomic_DNA"/>
</dbReference>
<keyword evidence="1 2" id="KW-0238">DNA-binding</keyword>
<evidence type="ECO:0000313" key="5">
    <source>
        <dbReference type="Proteomes" id="UP000008460"/>
    </source>
</evidence>
<dbReference type="eggNOG" id="COG1309">
    <property type="taxonomic scope" value="Bacteria"/>
</dbReference>
<dbReference type="AlphaFoldDB" id="F4H8B7"/>
<dbReference type="STRING" id="590998.Celf_0534"/>
<evidence type="ECO:0000313" key="4">
    <source>
        <dbReference type="EMBL" id="AEE44674.1"/>
    </source>
</evidence>
<dbReference type="SUPFAM" id="SSF46689">
    <property type="entry name" value="Homeodomain-like"/>
    <property type="match status" value="1"/>
</dbReference>
<evidence type="ECO:0000259" key="3">
    <source>
        <dbReference type="PROSITE" id="PS50977"/>
    </source>
</evidence>
<dbReference type="GO" id="GO:0000976">
    <property type="term" value="F:transcription cis-regulatory region binding"/>
    <property type="evidence" value="ECO:0007669"/>
    <property type="project" value="TreeGrafter"/>
</dbReference>